<dbReference type="AlphaFoldDB" id="A0A7R9H1Z0"/>
<organism evidence="1">
    <name type="scientific">Timema poppense</name>
    <name type="common">Walking stick</name>
    <dbReference type="NCBI Taxonomy" id="170557"/>
    <lineage>
        <taxon>Eukaryota</taxon>
        <taxon>Metazoa</taxon>
        <taxon>Ecdysozoa</taxon>
        <taxon>Arthropoda</taxon>
        <taxon>Hexapoda</taxon>
        <taxon>Insecta</taxon>
        <taxon>Pterygota</taxon>
        <taxon>Neoptera</taxon>
        <taxon>Polyneoptera</taxon>
        <taxon>Phasmatodea</taxon>
        <taxon>Timematodea</taxon>
        <taxon>Timematoidea</taxon>
        <taxon>Timematidae</taxon>
        <taxon>Timema</taxon>
    </lineage>
</organism>
<dbReference type="EMBL" id="OD002381">
    <property type="protein sequence ID" value="CAD7405047.1"/>
    <property type="molecule type" value="Genomic_DNA"/>
</dbReference>
<gene>
    <name evidence="1" type="ORF">TPSB3V08_LOCUS4787</name>
</gene>
<proteinExistence type="predicted"/>
<name>A0A7R9H1Z0_TIMPO</name>
<evidence type="ECO:0000313" key="1">
    <source>
        <dbReference type="EMBL" id="CAD7405047.1"/>
    </source>
</evidence>
<sequence length="250" mass="28483">MFISFEFHQQQSSKQVYIWEKIIVFSETKCYIYVLSLPSLPLILEQKNNTSSSLLITVSTKTARTRHKDWHTGSEWRGPNRLAARRIIMAGPLLAPHHAAPHQLSGHSLLEFRTSGVGVRDVEIQAATERLTKHLNVSGLTARHNITNNKKKFGESLLADFGNVQPFRGKLNRIINETGLMLSQLYNSNETDNIRNYTIKSTIFKWSSSWQNTKNTTLSNTWKNILLDNDGEIDLEGLEGQDFEEQLLMG</sequence>
<accession>A0A7R9H1Z0</accession>
<reference evidence="1" key="1">
    <citation type="submission" date="2020-11" db="EMBL/GenBank/DDBJ databases">
        <authorList>
            <person name="Tran Van P."/>
        </authorList>
    </citation>
    <scope>NUCLEOTIDE SEQUENCE</scope>
</reference>
<protein>
    <submittedName>
        <fullName evidence="1">Uncharacterized protein</fullName>
    </submittedName>
</protein>